<keyword evidence="2" id="KW-1185">Reference proteome</keyword>
<comment type="caution">
    <text evidence="1">The sequence shown here is derived from an EMBL/GenBank/DDBJ whole genome shotgun (WGS) entry which is preliminary data.</text>
</comment>
<dbReference type="Proteomes" id="UP000790347">
    <property type="component" value="Unassembled WGS sequence"/>
</dbReference>
<name>A0A922HQ00_DERFA</name>
<evidence type="ECO:0000313" key="1">
    <source>
        <dbReference type="EMBL" id="KAH9494221.1"/>
    </source>
</evidence>
<organism evidence="1 2">
    <name type="scientific">Dermatophagoides farinae</name>
    <name type="common">American house dust mite</name>
    <dbReference type="NCBI Taxonomy" id="6954"/>
    <lineage>
        <taxon>Eukaryota</taxon>
        <taxon>Metazoa</taxon>
        <taxon>Ecdysozoa</taxon>
        <taxon>Arthropoda</taxon>
        <taxon>Chelicerata</taxon>
        <taxon>Arachnida</taxon>
        <taxon>Acari</taxon>
        <taxon>Acariformes</taxon>
        <taxon>Sarcoptiformes</taxon>
        <taxon>Astigmata</taxon>
        <taxon>Psoroptidia</taxon>
        <taxon>Analgoidea</taxon>
        <taxon>Pyroglyphidae</taxon>
        <taxon>Dermatophagoidinae</taxon>
        <taxon>Dermatophagoides</taxon>
    </lineage>
</organism>
<protein>
    <submittedName>
        <fullName evidence="1">Uncharacterized protein</fullName>
    </submittedName>
</protein>
<sequence length="121" mass="13638">MFSNFFFKLINVVGTCLNGKKINLMMMKTAQKNNKFFCLRATKSLGTNTHTPTQKLPISTKFSNSNTSSNLLFFDKFRKISAMFIDLTFIHSLDWDSSRYMDFGTTGDGGGCTVSKDFAVQ</sequence>
<proteinExistence type="predicted"/>
<reference evidence="1" key="2">
    <citation type="journal article" date="2022" name="Res Sq">
        <title>Comparative Genomics Reveals Insights into the Divergent Evolution of Astigmatic Mites and Household Pest Adaptations.</title>
        <authorList>
            <person name="Xiong Q."/>
            <person name="Wan A.T.-Y."/>
            <person name="Liu X.-Y."/>
            <person name="Fung C.S.-H."/>
            <person name="Xiao X."/>
            <person name="Malainual N."/>
            <person name="Hou J."/>
            <person name="Wang L."/>
            <person name="Wang M."/>
            <person name="Yang K."/>
            <person name="Cui Y."/>
            <person name="Leung E."/>
            <person name="Nong W."/>
            <person name="Shin S.-K."/>
            <person name="Au S."/>
            <person name="Jeong K.Y."/>
            <person name="Chew F.T."/>
            <person name="Hui J."/>
            <person name="Leung T.F."/>
            <person name="Tungtrongchitr A."/>
            <person name="Zhong N."/>
            <person name="Liu Z."/>
            <person name="Tsui S."/>
        </authorList>
    </citation>
    <scope>NUCLEOTIDE SEQUENCE</scope>
    <source>
        <strain evidence="1">Derf</strain>
        <tissue evidence="1">Whole organism</tissue>
    </source>
</reference>
<gene>
    <name evidence="1" type="ORF">DERF_014924</name>
</gene>
<evidence type="ECO:0000313" key="2">
    <source>
        <dbReference type="Proteomes" id="UP000790347"/>
    </source>
</evidence>
<dbReference type="EMBL" id="ASGP02000008">
    <property type="protein sequence ID" value="KAH9494221.1"/>
    <property type="molecule type" value="Genomic_DNA"/>
</dbReference>
<reference evidence="1" key="1">
    <citation type="submission" date="2013-05" db="EMBL/GenBank/DDBJ databases">
        <authorList>
            <person name="Yim A.K.Y."/>
            <person name="Chan T.F."/>
            <person name="Ji K.M."/>
            <person name="Liu X.Y."/>
            <person name="Zhou J.W."/>
            <person name="Li R.Q."/>
            <person name="Yang K.Y."/>
            <person name="Li J."/>
            <person name="Li M."/>
            <person name="Law P.T.W."/>
            <person name="Wu Y.L."/>
            <person name="Cai Z.L."/>
            <person name="Qin H."/>
            <person name="Bao Y."/>
            <person name="Leung R.K.K."/>
            <person name="Ng P.K.S."/>
            <person name="Zou J."/>
            <person name="Zhong X.J."/>
            <person name="Ran P.X."/>
            <person name="Zhong N.S."/>
            <person name="Liu Z.G."/>
            <person name="Tsui S.K.W."/>
        </authorList>
    </citation>
    <scope>NUCLEOTIDE SEQUENCE</scope>
    <source>
        <strain evidence="1">Derf</strain>
        <tissue evidence="1">Whole organism</tissue>
    </source>
</reference>
<accession>A0A922HQ00</accession>
<dbReference type="AlphaFoldDB" id="A0A922HQ00"/>